<protein>
    <submittedName>
        <fullName evidence="1">Uncharacterized protein</fullName>
    </submittedName>
</protein>
<reference evidence="1 2" key="1">
    <citation type="journal article" date="2020" name="Mol. Biol. Evol.">
        <title>Distinct Expression and Methylation Patterns for Genes with Different Fates following a Single Whole-Genome Duplication in Flowering Plants.</title>
        <authorList>
            <person name="Shi T."/>
            <person name="Rahmani R.S."/>
            <person name="Gugger P.F."/>
            <person name="Wang M."/>
            <person name="Li H."/>
            <person name="Zhang Y."/>
            <person name="Li Z."/>
            <person name="Wang Q."/>
            <person name="Van de Peer Y."/>
            <person name="Marchal K."/>
            <person name="Chen J."/>
        </authorList>
    </citation>
    <scope>NUCLEOTIDE SEQUENCE [LARGE SCALE GENOMIC DNA]</scope>
    <source>
        <tissue evidence="1">Leaf</tissue>
    </source>
</reference>
<evidence type="ECO:0000313" key="2">
    <source>
        <dbReference type="Proteomes" id="UP000607653"/>
    </source>
</evidence>
<sequence>MLRISASTPQTAGTQIFFPHLTLFTEPITWDNSLDPHQSFIQNKI</sequence>
<dbReference type="AlphaFoldDB" id="A0A822YRG2"/>
<name>A0A822YRG2_NELNU</name>
<evidence type="ECO:0000313" key="1">
    <source>
        <dbReference type="EMBL" id="DAD33635.1"/>
    </source>
</evidence>
<proteinExistence type="predicted"/>
<accession>A0A822YRG2</accession>
<dbReference type="EMBL" id="DUZY01000003">
    <property type="protein sequence ID" value="DAD33635.1"/>
    <property type="molecule type" value="Genomic_DNA"/>
</dbReference>
<dbReference type="Proteomes" id="UP000607653">
    <property type="component" value="Unassembled WGS sequence"/>
</dbReference>
<keyword evidence="2" id="KW-1185">Reference proteome</keyword>
<comment type="caution">
    <text evidence="1">The sequence shown here is derived from an EMBL/GenBank/DDBJ whole genome shotgun (WGS) entry which is preliminary data.</text>
</comment>
<gene>
    <name evidence="1" type="ORF">HUJ06_012486</name>
</gene>
<organism evidence="1 2">
    <name type="scientific">Nelumbo nucifera</name>
    <name type="common">Sacred lotus</name>
    <dbReference type="NCBI Taxonomy" id="4432"/>
    <lineage>
        <taxon>Eukaryota</taxon>
        <taxon>Viridiplantae</taxon>
        <taxon>Streptophyta</taxon>
        <taxon>Embryophyta</taxon>
        <taxon>Tracheophyta</taxon>
        <taxon>Spermatophyta</taxon>
        <taxon>Magnoliopsida</taxon>
        <taxon>Proteales</taxon>
        <taxon>Nelumbonaceae</taxon>
        <taxon>Nelumbo</taxon>
    </lineage>
</organism>